<dbReference type="SUPFAM" id="SSF52091">
    <property type="entry name" value="SpoIIaa-like"/>
    <property type="match status" value="1"/>
</dbReference>
<reference evidence="2" key="1">
    <citation type="submission" date="2021-01" db="EMBL/GenBank/DDBJ databases">
        <title>Whole genome shotgun sequence of Actinoplanes cyaneus NBRC 14990.</title>
        <authorList>
            <person name="Komaki H."/>
            <person name="Tamura T."/>
        </authorList>
    </citation>
    <scope>NUCLEOTIDE SEQUENCE</scope>
    <source>
        <strain evidence="2">NBRC 14990</strain>
    </source>
</reference>
<gene>
    <name evidence="2" type="ORF">Acy02nite_79560</name>
</gene>
<dbReference type="Pfam" id="PF13466">
    <property type="entry name" value="STAS_2"/>
    <property type="match status" value="1"/>
</dbReference>
<dbReference type="RefSeq" id="WP_203753398.1">
    <property type="nucleotide sequence ID" value="NZ_BAAAUC010000032.1"/>
</dbReference>
<accession>A0A919IXV2</accession>
<dbReference type="InterPro" id="IPR058548">
    <property type="entry name" value="MlaB-like_STAS"/>
</dbReference>
<dbReference type="EMBL" id="BOMH01000071">
    <property type="protein sequence ID" value="GID70075.1"/>
    <property type="molecule type" value="Genomic_DNA"/>
</dbReference>
<keyword evidence="3" id="KW-1185">Reference proteome</keyword>
<evidence type="ECO:0000313" key="3">
    <source>
        <dbReference type="Proteomes" id="UP000619479"/>
    </source>
</evidence>
<dbReference type="InterPro" id="IPR002645">
    <property type="entry name" value="STAS_dom"/>
</dbReference>
<name>A0A919IXV2_9ACTN</name>
<sequence>MVAEHPYRLRLGRVDVPDDFFRDGVAATVTDDSGTVVLVVSRRAETRNGDGASAAPLAVVTAEGDLDRDTVALLRHALIQALDDGGPVCCDLARVTFFGAAAANLAFHAHARATTAGQQFLLRGATATTRRVLDAVDPSRILQRS</sequence>
<evidence type="ECO:0000259" key="1">
    <source>
        <dbReference type="PROSITE" id="PS50801"/>
    </source>
</evidence>
<evidence type="ECO:0000313" key="2">
    <source>
        <dbReference type="EMBL" id="GID70075.1"/>
    </source>
</evidence>
<proteinExistence type="predicted"/>
<dbReference type="InterPro" id="IPR036513">
    <property type="entry name" value="STAS_dom_sf"/>
</dbReference>
<comment type="caution">
    <text evidence="2">The sequence shown here is derived from an EMBL/GenBank/DDBJ whole genome shotgun (WGS) entry which is preliminary data.</text>
</comment>
<feature type="domain" description="STAS" evidence="1">
    <location>
        <begin position="57"/>
        <end position="145"/>
    </location>
</feature>
<dbReference type="Proteomes" id="UP000619479">
    <property type="component" value="Unassembled WGS sequence"/>
</dbReference>
<organism evidence="2 3">
    <name type="scientific">Actinoplanes cyaneus</name>
    <dbReference type="NCBI Taxonomy" id="52696"/>
    <lineage>
        <taxon>Bacteria</taxon>
        <taxon>Bacillati</taxon>
        <taxon>Actinomycetota</taxon>
        <taxon>Actinomycetes</taxon>
        <taxon>Micromonosporales</taxon>
        <taxon>Micromonosporaceae</taxon>
        <taxon>Actinoplanes</taxon>
    </lineage>
</organism>
<dbReference type="AlphaFoldDB" id="A0A919IXV2"/>
<protein>
    <recommendedName>
        <fullName evidence="1">STAS domain-containing protein</fullName>
    </recommendedName>
</protein>
<dbReference type="Gene3D" id="3.30.750.24">
    <property type="entry name" value="STAS domain"/>
    <property type="match status" value="1"/>
</dbReference>
<dbReference type="PROSITE" id="PS50801">
    <property type="entry name" value="STAS"/>
    <property type="match status" value="1"/>
</dbReference>